<keyword evidence="3" id="KW-1185">Reference proteome</keyword>
<evidence type="ECO:0000313" key="3">
    <source>
        <dbReference type="Proteomes" id="UP000759537"/>
    </source>
</evidence>
<dbReference type="Proteomes" id="UP000759537">
    <property type="component" value="Unassembled WGS sequence"/>
</dbReference>
<keyword evidence="1" id="KW-0812">Transmembrane</keyword>
<evidence type="ECO:0000256" key="1">
    <source>
        <dbReference type="SAM" id="Phobius"/>
    </source>
</evidence>
<reference evidence="2" key="2">
    <citation type="journal article" date="2020" name="Nat. Commun.">
        <title>Large-scale genome sequencing of mycorrhizal fungi provides insights into the early evolution of symbiotic traits.</title>
        <authorList>
            <person name="Miyauchi S."/>
            <person name="Kiss E."/>
            <person name="Kuo A."/>
            <person name="Drula E."/>
            <person name="Kohler A."/>
            <person name="Sanchez-Garcia M."/>
            <person name="Morin E."/>
            <person name="Andreopoulos B."/>
            <person name="Barry K.W."/>
            <person name="Bonito G."/>
            <person name="Buee M."/>
            <person name="Carver A."/>
            <person name="Chen C."/>
            <person name="Cichocki N."/>
            <person name="Clum A."/>
            <person name="Culley D."/>
            <person name="Crous P.W."/>
            <person name="Fauchery L."/>
            <person name="Girlanda M."/>
            <person name="Hayes R.D."/>
            <person name="Keri Z."/>
            <person name="LaButti K."/>
            <person name="Lipzen A."/>
            <person name="Lombard V."/>
            <person name="Magnuson J."/>
            <person name="Maillard F."/>
            <person name="Murat C."/>
            <person name="Nolan M."/>
            <person name="Ohm R.A."/>
            <person name="Pangilinan J."/>
            <person name="Pereira M.F."/>
            <person name="Perotto S."/>
            <person name="Peter M."/>
            <person name="Pfister S."/>
            <person name="Riley R."/>
            <person name="Sitrit Y."/>
            <person name="Stielow J.B."/>
            <person name="Szollosi G."/>
            <person name="Zifcakova L."/>
            <person name="Stursova M."/>
            <person name="Spatafora J.W."/>
            <person name="Tedersoo L."/>
            <person name="Vaario L.M."/>
            <person name="Yamada A."/>
            <person name="Yan M."/>
            <person name="Wang P."/>
            <person name="Xu J."/>
            <person name="Bruns T."/>
            <person name="Baldrian P."/>
            <person name="Vilgalys R."/>
            <person name="Dunand C."/>
            <person name="Henrissat B."/>
            <person name="Grigoriev I.V."/>
            <person name="Hibbett D."/>
            <person name="Nagy L.G."/>
            <person name="Martin F.M."/>
        </authorList>
    </citation>
    <scope>NUCLEOTIDE SEQUENCE</scope>
    <source>
        <strain evidence="2">Prilba</strain>
    </source>
</reference>
<name>A0A9P5JY25_9AGAM</name>
<accession>A0A9P5JY25</accession>
<gene>
    <name evidence="2" type="ORF">DFH94DRAFT_282434</name>
</gene>
<reference evidence="2" key="1">
    <citation type="submission" date="2019-10" db="EMBL/GenBank/DDBJ databases">
        <authorList>
            <consortium name="DOE Joint Genome Institute"/>
            <person name="Kuo A."/>
            <person name="Miyauchi S."/>
            <person name="Kiss E."/>
            <person name="Drula E."/>
            <person name="Kohler A."/>
            <person name="Sanchez-Garcia M."/>
            <person name="Andreopoulos B."/>
            <person name="Barry K.W."/>
            <person name="Bonito G."/>
            <person name="Buee M."/>
            <person name="Carver A."/>
            <person name="Chen C."/>
            <person name="Cichocki N."/>
            <person name="Clum A."/>
            <person name="Culley D."/>
            <person name="Crous P.W."/>
            <person name="Fauchery L."/>
            <person name="Girlanda M."/>
            <person name="Hayes R."/>
            <person name="Keri Z."/>
            <person name="LaButti K."/>
            <person name="Lipzen A."/>
            <person name="Lombard V."/>
            <person name="Magnuson J."/>
            <person name="Maillard F."/>
            <person name="Morin E."/>
            <person name="Murat C."/>
            <person name="Nolan M."/>
            <person name="Ohm R."/>
            <person name="Pangilinan J."/>
            <person name="Pereira M."/>
            <person name="Perotto S."/>
            <person name="Peter M."/>
            <person name="Riley R."/>
            <person name="Sitrit Y."/>
            <person name="Stielow B."/>
            <person name="Szollosi G."/>
            <person name="Zifcakova L."/>
            <person name="Stursova M."/>
            <person name="Spatafora J.W."/>
            <person name="Tedersoo L."/>
            <person name="Vaario L.-M."/>
            <person name="Yamada A."/>
            <person name="Yan M."/>
            <person name="Wang P."/>
            <person name="Xu J."/>
            <person name="Bruns T."/>
            <person name="Baldrian P."/>
            <person name="Vilgalys R."/>
            <person name="Henrissat B."/>
            <person name="Grigoriev I.V."/>
            <person name="Hibbett D."/>
            <person name="Nagy L.G."/>
            <person name="Martin F.M."/>
        </authorList>
    </citation>
    <scope>NUCLEOTIDE SEQUENCE</scope>
    <source>
        <strain evidence="2">Prilba</strain>
    </source>
</reference>
<dbReference type="AlphaFoldDB" id="A0A9P5JY25"/>
<feature type="transmembrane region" description="Helical" evidence="1">
    <location>
        <begin position="84"/>
        <end position="103"/>
    </location>
</feature>
<keyword evidence="1" id="KW-1133">Transmembrane helix</keyword>
<dbReference type="EMBL" id="WHVB01000032">
    <property type="protein sequence ID" value="KAF8468496.1"/>
    <property type="molecule type" value="Genomic_DNA"/>
</dbReference>
<evidence type="ECO:0000313" key="2">
    <source>
        <dbReference type="EMBL" id="KAF8468496.1"/>
    </source>
</evidence>
<keyword evidence="1" id="KW-0472">Membrane</keyword>
<organism evidence="2 3">
    <name type="scientific">Russula ochroleuca</name>
    <dbReference type="NCBI Taxonomy" id="152965"/>
    <lineage>
        <taxon>Eukaryota</taxon>
        <taxon>Fungi</taxon>
        <taxon>Dikarya</taxon>
        <taxon>Basidiomycota</taxon>
        <taxon>Agaricomycotina</taxon>
        <taxon>Agaricomycetes</taxon>
        <taxon>Russulales</taxon>
        <taxon>Russulaceae</taxon>
        <taxon>Russula</taxon>
    </lineage>
</organism>
<sequence length="109" mass="12399">MRARRTRAKTHVPRTEVEWDRMSLEKSAGTACSRLGIIAEKAVVAAVIALVFIGSKRYATFWQRQTCQDWEKGKKKRSLLGQSYTGWWCLTFPMAATIIGILSSSDWVF</sequence>
<protein>
    <submittedName>
        <fullName evidence="2">Uncharacterized protein</fullName>
    </submittedName>
</protein>
<comment type="caution">
    <text evidence="2">The sequence shown here is derived from an EMBL/GenBank/DDBJ whole genome shotgun (WGS) entry which is preliminary data.</text>
</comment>
<proteinExistence type="predicted"/>